<gene>
    <name evidence="1" type="ORF">BDZ94DRAFT_1313764</name>
</gene>
<comment type="caution">
    <text evidence="1">The sequence shown here is derived from an EMBL/GenBank/DDBJ whole genome shotgun (WGS) entry which is preliminary data.</text>
</comment>
<name>A0A9P6CD86_9AGAR</name>
<dbReference type="Proteomes" id="UP000807353">
    <property type="component" value="Unassembled WGS sequence"/>
</dbReference>
<evidence type="ECO:0000313" key="1">
    <source>
        <dbReference type="EMBL" id="KAF9457885.1"/>
    </source>
</evidence>
<organism evidence="1 2">
    <name type="scientific">Collybia nuda</name>
    <dbReference type="NCBI Taxonomy" id="64659"/>
    <lineage>
        <taxon>Eukaryota</taxon>
        <taxon>Fungi</taxon>
        <taxon>Dikarya</taxon>
        <taxon>Basidiomycota</taxon>
        <taxon>Agaricomycotina</taxon>
        <taxon>Agaricomycetes</taxon>
        <taxon>Agaricomycetidae</taxon>
        <taxon>Agaricales</taxon>
        <taxon>Tricholomatineae</taxon>
        <taxon>Clitocybaceae</taxon>
        <taxon>Collybia</taxon>
    </lineage>
</organism>
<keyword evidence="2" id="KW-1185">Reference proteome</keyword>
<evidence type="ECO:0000313" key="2">
    <source>
        <dbReference type="Proteomes" id="UP000807353"/>
    </source>
</evidence>
<dbReference type="AlphaFoldDB" id="A0A9P6CD86"/>
<protein>
    <submittedName>
        <fullName evidence="1">Uncharacterized protein</fullName>
    </submittedName>
</protein>
<dbReference type="EMBL" id="MU150355">
    <property type="protein sequence ID" value="KAF9457885.1"/>
    <property type="molecule type" value="Genomic_DNA"/>
</dbReference>
<reference evidence="1" key="1">
    <citation type="submission" date="2020-11" db="EMBL/GenBank/DDBJ databases">
        <authorList>
            <consortium name="DOE Joint Genome Institute"/>
            <person name="Ahrendt S."/>
            <person name="Riley R."/>
            <person name="Andreopoulos W."/>
            <person name="Labutti K."/>
            <person name="Pangilinan J."/>
            <person name="Ruiz-Duenas F.J."/>
            <person name="Barrasa J.M."/>
            <person name="Sanchez-Garcia M."/>
            <person name="Camarero S."/>
            <person name="Miyauchi S."/>
            <person name="Serrano A."/>
            <person name="Linde D."/>
            <person name="Babiker R."/>
            <person name="Drula E."/>
            <person name="Ayuso-Fernandez I."/>
            <person name="Pacheco R."/>
            <person name="Padilla G."/>
            <person name="Ferreira P."/>
            <person name="Barriuso J."/>
            <person name="Kellner H."/>
            <person name="Castanera R."/>
            <person name="Alfaro M."/>
            <person name="Ramirez L."/>
            <person name="Pisabarro A.G."/>
            <person name="Kuo A."/>
            <person name="Tritt A."/>
            <person name="Lipzen A."/>
            <person name="He G."/>
            <person name="Yan M."/>
            <person name="Ng V."/>
            <person name="Cullen D."/>
            <person name="Martin F."/>
            <person name="Rosso M.-N."/>
            <person name="Henrissat B."/>
            <person name="Hibbett D."/>
            <person name="Martinez A.T."/>
            <person name="Grigoriev I.V."/>
        </authorList>
    </citation>
    <scope>NUCLEOTIDE SEQUENCE</scope>
    <source>
        <strain evidence="1">CBS 247.69</strain>
    </source>
</reference>
<proteinExistence type="predicted"/>
<sequence>MAPSTKILPVNEKLLKGVRTVRNIEFDTTDLKTLVNGDKSPASIIDAYLGLKQTLAEHKGDDLDWGADEG</sequence>
<accession>A0A9P6CD86</accession>